<proteinExistence type="predicted"/>
<dbReference type="CDD" id="cd06974">
    <property type="entry name" value="TerD_like"/>
    <property type="match status" value="1"/>
</dbReference>
<dbReference type="PANTHER" id="PTHR32097">
    <property type="entry name" value="CAMP-BINDING PROTEIN 1-RELATED"/>
    <property type="match status" value="1"/>
</dbReference>
<comment type="caution">
    <text evidence="2">The sequence shown here is derived from an EMBL/GenBank/DDBJ whole genome shotgun (WGS) entry which is preliminary data.</text>
</comment>
<keyword evidence="3" id="KW-1185">Reference proteome</keyword>
<reference evidence="2" key="2">
    <citation type="submission" date="2023-06" db="EMBL/GenBank/DDBJ databases">
        <authorList>
            <consortium name="Lawrence Berkeley National Laboratory"/>
            <person name="Haridas S."/>
            <person name="Hensen N."/>
            <person name="Bonometti L."/>
            <person name="Westerberg I."/>
            <person name="Brannstrom I.O."/>
            <person name="Guillou S."/>
            <person name="Cros-Aarteil S."/>
            <person name="Calhoun S."/>
            <person name="Kuo A."/>
            <person name="Mondo S."/>
            <person name="Pangilinan J."/>
            <person name="Riley R."/>
            <person name="Labutti K."/>
            <person name="Andreopoulos B."/>
            <person name="Lipzen A."/>
            <person name="Chen C."/>
            <person name="Yanf M."/>
            <person name="Daum C."/>
            <person name="Ng V."/>
            <person name="Clum A."/>
            <person name="Steindorff A."/>
            <person name="Ohm R."/>
            <person name="Martin F."/>
            <person name="Silar P."/>
            <person name="Natvig D."/>
            <person name="Lalanne C."/>
            <person name="Gautier V."/>
            <person name="Ament-Velasquez S.L."/>
            <person name="Kruys A."/>
            <person name="Hutchinson M.I."/>
            <person name="Powell A.J."/>
            <person name="Barry K."/>
            <person name="Miller A.N."/>
            <person name="Grigoriev I.V."/>
            <person name="Debuchy R."/>
            <person name="Gladieux P."/>
            <person name="Thoren M.H."/>
            <person name="Johannesson H."/>
        </authorList>
    </citation>
    <scope>NUCLEOTIDE SEQUENCE</scope>
    <source>
        <strain evidence="2">CBS 955.72</strain>
    </source>
</reference>
<dbReference type="Proteomes" id="UP001275084">
    <property type="component" value="Unassembled WGS sequence"/>
</dbReference>
<accession>A0AAJ0HGS8</accession>
<organism evidence="2 3">
    <name type="scientific">Lasiosphaeria hispida</name>
    <dbReference type="NCBI Taxonomy" id="260671"/>
    <lineage>
        <taxon>Eukaryota</taxon>
        <taxon>Fungi</taxon>
        <taxon>Dikarya</taxon>
        <taxon>Ascomycota</taxon>
        <taxon>Pezizomycotina</taxon>
        <taxon>Sordariomycetes</taxon>
        <taxon>Sordariomycetidae</taxon>
        <taxon>Sordariales</taxon>
        <taxon>Lasiosphaeriaceae</taxon>
        <taxon>Lasiosphaeria</taxon>
    </lineage>
</organism>
<gene>
    <name evidence="2" type="ORF">B0T25DRAFT_458708</name>
</gene>
<feature type="domain" description="TerD" evidence="1">
    <location>
        <begin position="6"/>
        <end position="84"/>
    </location>
</feature>
<dbReference type="AlphaFoldDB" id="A0AAJ0HGS8"/>
<dbReference type="EMBL" id="JAUIQD010000005">
    <property type="protein sequence ID" value="KAK3350311.1"/>
    <property type="molecule type" value="Genomic_DNA"/>
</dbReference>
<evidence type="ECO:0000313" key="2">
    <source>
        <dbReference type="EMBL" id="KAK3350311.1"/>
    </source>
</evidence>
<dbReference type="Pfam" id="PF02342">
    <property type="entry name" value="TerD"/>
    <property type="match status" value="1"/>
</dbReference>
<name>A0AAJ0HGS8_9PEZI</name>
<dbReference type="InterPro" id="IPR003325">
    <property type="entry name" value="TerD"/>
</dbReference>
<dbReference type="PANTHER" id="PTHR32097:SF17">
    <property type="entry name" value="CAMP-BINDING PROTEIN 1-RELATED"/>
    <property type="match status" value="1"/>
</dbReference>
<sequence>MPSYLLSKGKCFSIAKSINKITVGLGWDVKNDSTSHVYNLDATAILVDRNGKGIEPVYFNNKKSLNGTICLLGDNLTREGDGDDK</sequence>
<dbReference type="Gene3D" id="2.60.60.30">
    <property type="entry name" value="sav2460 like domains"/>
    <property type="match status" value="1"/>
</dbReference>
<dbReference type="InterPro" id="IPR051324">
    <property type="entry name" value="Stress/Tellurium_Resist"/>
</dbReference>
<protein>
    <submittedName>
        <fullName evidence="2">Tellurium resistance protein TerD</fullName>
    </submittedName>
</protein>
<evidence type="ECO:0000313" key="3">
    <source>
        <dbReference type="Proteomes" id="UP001275084"/>
    </source>
</evidence>
<evidence type="ECO:0000259" key="1">
    <source>
        <dbReference type="Pfam" id="PF02342"/>
    </source>
</evidence>
<reference evidence="2" key="1">
    <citation type="journal article" date="2023" name="Mol. Phylogenet. Evol.">
        <title>Genome-scale phylogeny and comparative genomics of the fungal order Sordariales.</title>
        <authorList>
            <person name="Hensen N."/>
            <person name="Bonometti L."/>
            <person name="Westerberg I."/>
            <person name="Brannstrom I.O."/>
            <person name="Guillou S."/>
            <person name="Cros-Aarteil S."/>
            <person name="Calhoun S."/>
            <person name="Haridas S."/>
            <person name="Kuo A."/>
            <person name="Mondo S."/>
            <person name="Pangilinan J."/>
            <person name="Riley R."/>
            <person name="LaButti K."/>
            <person name="Andreopoulos B."/>
            <person name="Lipzen A."/>
            <person name="Chen C."/>
            <person name="Yan M."/>
            <person name="Daum C."/>
            <person name="Ng V."/>
            <person name="Clum A."/>
            <person name="Steindorff A."/>
            <person name="Ohm R.A."/>
            <person name="Martin F."/>
            <person name="Silar P."/>
            <person name="Natvig D.O."/>
            <person name="Lalanne C."/>
            <person name="Gautier V."/>
            <person name="Ament-Velasquez S.L."/>
            <person name="Kruys A."/>
            <person name="Hutchinson M.I."/>
            <person name="Powell A.J."/>
            <person name="Barry K."/>
            <person name="Miller A.N."/>
            <person name="Grigoriev I.V."/>
            <person name="Debuchy R."/>
            <person name="Gladieux P."/>
            <person name="Hiltunen Thoren M."/>
            <person name="Johannesson H."/>
        </authorList>
    </citation>
    <scope>NUCLEOTIDE SEQUENCE</scope>
    <source>
        <strain evidence="2">CBS 955.72</strain>
    </source>
</reference>